<protein>
    <submittedName>
        <fullName evidence="1">Uncharacterized protein</fullName>
    </submittedName>
</protein>
<gene>
    <name evidence="1" type="ORF">R2D22_03595</name>
</gene>
<evidence type="ECO:0000313" key="1">
    <source>
        <dbReference type="EMBL" id="WOX20521.1"/>
    </source>
</evidence>
<evidence type="ECO:0000313" key="2">
    <source>
        <dbReference type="Proteomes" id="UP001301731"/>
    </source>
</evidence>
<sequence>MTKNNKHEFKLVLTDVELTEEQQERVSRAVAQAGVMALGDLLPKESLTVPVRRGVWWYGIPRPDLMTELQGLATERERQ</sequence>
<dbReference type="Proteomes" id="UP001301731">
    <property type="component" value="Chromosome"/>
</dbReference>
<proteinExistence type="predicted"/>
<organism evidence="1 2">
    <name type="scientific">Streptomyces solicathayae</name>
    <dbReference type="NCBI Taxonomy" id="3081768"/>
    <lineage>
        <taxon>Bacteria</taxon>
        <taxon>Bacillati</taxon>
        <taxon>Actinomycetota</taxon>
        <taxon>Actinomycetes</taxon>
        <taxon>Kitasatosporales</taxon>
        <taxon>Streptomycetaceae</taxon>
        <taxon>Streptomyces</taxon>
    </lineage>
</organism>
<name>A0ABZ0LM55_9ACTN</name>
<reference evidence="1 2" key="1">
    <citation type="submission" date="2023-10" db="EMBL/GenBank/DDBJ databases">
        <title>The genome sequence of Streptomyces sp. HUAS YS2.</title>
        <authorList>
            <person name="Mo P."/>
        </authorList>
    </citation>
    <scope>NUCLEOTIDE SEQUENCE [LARGE SCALE GENOMIC DNA]</scope>
    <source>
        <strain evidence="1 2">HUAS YS2</strain>
    </source>
</reference>
<dbReference type="RefSeq" id="WP_318101166.1">
    <property type="nucleotide sequence ID" value="NZ_CP137573.1"/>
</dbReference>
<keyword evidence="2" id="KW-1185">Reference proteome</keyword>
<accession>A0ABZ0LM55</accession>
<dbReference type="EMBL" id="CP137573">
    <property type="protein sequence ID" value="WOX20521.1"/>
    <property type="molecule type" value="Genomic_DNA"/>
</dbReference>